<dbReference type="AlphaFoldDB" id="A0A0C3DVS7"/>
<dbReference type="EMBL" id="KN822027">
    <property type="protein sequence ID" value="KIM64670.1"/>
    <property type="molecule type" value="Genomic_DNA"/>
</dbReference>
<sequence>MKYCSEKRQRSSRTPTLLCKQLFGNKLSEIGKTSDPSEPLANDRAQARISCKIRQMLNAPTVLHIYDIITLPRYPLSSTVQGARAKCREKCSIIDWNCSAVDSGVAEITSVRGAGRADLSIYPCPKSPEEMQ</sequence>
<dbReference type="Proteomes" id="UP000053989">
    <property type="component" value="Unassembled WGS sequence"/>
</dbReference>
<evidence type="ECO:0000313" key="2">
    <source>
        <dbReference type="Proteomes" id="UP000053989"/>
    </source>
</evidence>
<proteinExistence type="predicted"/>
<reference evidence="2" key="2">
    <citation type="submission" date="2015-01" db="EMBL/GenBank/DDBJ databases">
        <title>Evolutionary Origins and Diversification of the Mycorrhizal Mutualists.</title>
        <authorList>
            <consortium name="DOE Joint Genome Institute"/>
            <consortium name="Mycorrhizal Genomics Consortium"/>
            <person name="Kohler A."/>
            <person name="Kuo A."/>
            <person name="Nagy L.G."/>
            <person name="Floudas D."/>
            <person name="Copeland A."/>
            <person name="Barry K.W."/>
            <person name="Cichocki N."/>
            <person name="Veneault-Fourrey C."/>
            <person name="LaButti K."/>
            <person name="Lindquist E.A."/>
            <person name="Lipzen A."/>
            <person name="Lundell T."/>
            <person name="Morin E."/>
            <person name="Murat C."/>
            <person name="Riley R."/>
            <person name="Ohm R."/>
            <person name="Sun H."/>
            <person name="Tunlid A."/>
            <person name="Henrissat B."/>
            <person name="Grigoriev I.V."/>
            <person name="Hibbett D.S."/>
            <person name="Martin F."/>
        </authorList>
    </citation>
    <scope>NUCLEOTIDE SEQUENCE [LARGE SCALE GENOMIC DNA]</scope>
    <source>
        <strain evidence="2">Foug A</strain>
    </source>
</reference>
<reference evidence="1 2" key="1">
    <citation type="submission" date="2014-04" db="EMBL/GenBank/DDBJ databases">
        <authorList>
            <consortium name="DOE Joint Genome Institute"/>
            <person name="Kuo A."/>
            <person name="Kohler A."/>
            <person name="Nagy L.G."/>
            <person name="Floudas D."/>
            <person name="Copeland A."/>
            <person name="Barry K.W."/>
            <person name="Cichocki N."/>
            <person name="Veneault-Fourrey C."/>
            <person name="LaButti K."/>
            <person name="Lindquist E.A."/>
            <person name="Lipzen A."/>
            <person name="Lundell T."/>
            <person name="Morin E."/>
            <person name="Murat C."/>
            <person name="Sun H."/>
            <person name="Tunlid A."/>
            <person name="Henrissat B."/>
            <person name="Grigoriev I.V."/>
            <person name="Hibbett D.S."/>
            <person name="Martin F."/>
            <person name="Nordberg H.P."/>
            <person name="Cantor M.N."/>
            <person name="Hua S.X."/>
        </authorList>
    </citation>
    <scope>NUCLEOTIDE SEQUENCE [LARGE SCALE GENOMIC DNA]</scope>
    <source>
        <strain evidence="1 2">Foug A</strain>
    </source>
</reference>
<keyword evidence="2" id="KW-1185">Reference proteome</keyword>
<accession>A0A0C3DVS7</accession>
<dbReference type="InParanoid" id="A0A0C3DVS7"/>
<gene>
    <name evidence="1" type="ORF">SCLCIDRAFT_613964</name>
</gene>
<protein>
    <submittedName>
        <fullName evidence="1">Uncharacterized protein</fullName>
    </submittedName>
</protein>
<organism evidence="1 2">
    <name type="scientific">Scleroderma citrinum Foug A</name>
    <dbReference type="NCBI Taxonomy" id="1036808"/>
    <lineage>
        <taxon>Eukaryota</taxon>
        <taxon>Fungi</taxon>
        <taxon>Dikarya</taxon>
        <taxon>Basidiomycota</taxon>
        <taxon>Agaricomycotina</taxon>
        <taxon>Agaricomycetes</taxon>
        <taxon>Agaricomycetidae</taxon>
        <taxon>Boletales</taxon>
        <taxon>Sclerodermatineae</taxon>
        <taxon>Sclerodermataceae</taxon>
        <taxon>Scleroderma</taxon>
    </lineage>
</organism>
<name>A0A0C3DVS7_9AGAM</name>
<dbReference type="HOGENOM" id="CLU_1918326_0_0_1"/>
<evidence type="ECO:0000313" key="1">
    <source>
        <dbReference type="EMBL" id="KIM64670.1"/>
    </source>
</evidence>